<dbReference type="EMBL" id="SUME01000008">
    <property type="protein sequence ID" value="TJZ53346.1"/>
    <property type="molecule type" value="Genomic_DNA"/>
</dbReference>
<evidence type="ECO:0000313" key="4">
    <source>
        <dbReference type="EMBL" id="TJZ53346.1"/>
    </source>
</evidence>
<evidence type="ECO:0008006" key="6">
    <source>
        <dbReference type="Google" id="ProtNLM"/>
    </source>
</evidence>
<evidence type="ECO:0000256" key="2">
    <source>
        <dbReference type="ARBA" id="ARBA00022475"/>
    </source>
</evidence>
<evidence type="ECO:0000313" key="5">
    <source>
        <dbReference type="Proteomes" id="UP000306808"/>
    </source>
</evidence>
<protein>
    <recommendedName>
        <fullName evidence="6">SdiA-regulated family protein</fullName>
    </recommendedName>
</protein>
<proteinExistence type="predicted"/>
<reference evidence="4 5" key="1">
    <citation type="submission" date="2019-04" db="EMBL/GenBank/DDBJ databases">
        <title>Sphingobacterium olei sp. nov., isolated from oil-contaminated soil.</title>
        <authorList>
            <person name="Liu B."/>
        </authorList>
    </citation>
    <scope>NUCLEOTIDE SEQUENCE [LARGE SCALE GENOMIC DNA]</scope>
    <source>
        <strain evidence="4 5">HAL-9</strain>
    </source>
</reference>
<keyword evidence="3" id="KW-0472">Membrane</keyword>
<dbReference type="Proteomes" id="UP000306808">
    <property type="component" value="Unassembled WGS sequence"/>
</dbReference>
<dbReference type="GO" id="GO:0005886">
    <property type="term" value="C:plasma membrane"/>
    <property type="evidence" value="ECO:0007669"/>
    <property type="project" value="UniProtKB-SubCell"/>
</dbReference>
<accession>A0A4U0NGP5</accession>
<organism evidence="4 5">
    <name type="scientific">Sphingobacterium olei</name>
    <dbReference type="NCBI Taxonomy" id="2571155"/>
    <lineage>
        <taxon>Bacteria</taxon>
        <taxon>Pseudomonadati</taxon>
        <taxon>Bacteroidota</taxon>
        <taxon>Sphingobacteriia</taxon>
        <taxon>Sphingobacteriales</taxon>
        <taxon>Sphingobacteriaceae</taxon>
        <taxon>Sphingobacterium</taxon>
    </lineage>
</organism>
<evidence type="ECO:0000256" key="1">
    <source>
        <dbReference type="ARBA" id="ARBA00004236"/>
    </source>
</evidence>
<dbReference type="SUPFAM" id="SSF50956">
    <property type="entry name" value="Thermostable phytase (3-phytase)"/>
    <property type="match status" value="1"/>
</dbReference>
<dbReference type="AlphaFoldDB" id="A0A4U0NGP5"/>
<dbReference type="InterPro" id="IPR009722">
    <property type="entry name" value="YjiK/CarP"/>
</dbReference>
<dbReference type="RefSeq" id="WP_136902801.1">
    <property type="nucleotide sequence ID" value="NZ_SUME01000008.1"/>
</dbReference>
<sequence length="292" mass="33468">MKKFSTIVCLFGSLICFYTCQPQSSANVKDADQKSSEFPYVLNPEVFYRMPAVLKEISGITFQPDKSDIIYAIQDEQGTLFRYHLSKKEIVSTFDFAKPGDYEDVATDGKFFYVLKSNGDLYTFPFDYENKDIRVKEFKGLLPKGEYESLAINPLDKTLYVLCKECKADKKTNQLSGHVLNMDEQGNLEIYRQFTIDLKAISNLDSKIGRSIKPSAMTKKNSTNEWYIISSIDRILLVMDDEFKPKEVIRFSRKDFEQPEGIAFDSNDNLFISSEAGNLDGGKIYQFNPRSQ</sequence>
<keyword evidence="5" id="KW-1185">Reference proteome</keyword>
<name>A0A4U0NGP5_9SPHI</name>
<comment type="caution">
    <text evidence="4">The sequence shown here is derived from an EMBL/GenBank/DDBJ whole genome shotgun (WGS) entry which is preliminary data.</text>
</comment>
<dbReference type="OrthoDB" id="5292493at2"/>
<gene>
    <name evidence="4" type="ORF">FAZ15_18550</name>
</gene>
<evidence type="ECO:0000256" key="3">
    <source>
        <dbReference type="ARBA" id="ARBA00023136"/>
    </source>
</evidence>
<dbReference type="Pfam" id="PF06977">
    <property type="entry name" value="SdiA-regulated"/>
    <property type="match status" value="1"/>
</dbReference>
<comment type="subcellular location">
    <subcellularLocation>
        <location evidence="1">Cell membrane</location>
    </subcellularLocation>
</comment>
<keyword evidence="2" id="KW-1003">Cell membrane</keyword>